<evidence type="ECO:0000313" key="2">
    <source>
        <dbReference type="EMBL" id="QLX28198.1"/>
    </source>
</evidence>
<dbReference type="Proteomes" id="UP000512146">
    <property type="component" value="Chromosome"/>
</dbReference>
<dbReference type="Proteomes" id="UP000512115">
    <property type="component" value="Chromosome"/>
</dbReference>
<evidence type="ECO:0000313" key="3">
    <source>
        <dbReference type="Proteomes" id="UP000512115"/>
    </source>
</evidence>
<name>A0A7H9K3X3_9ESCH</name>
<dbReference type="EMBL" id="CP056159">
    <property type="protein sequence ID" value="QLU99582.1"/>
    <property type="molecule type" value="Genomic_DNA"/>
</dbReference>
<sequence>MEDVAMVSVNKDQKEGVEYITGADGVKRPMAYYKAAEERARMENIPKCGSFFDMLNLQQWKL</sequence>
<organism evidence="1 3">
    <name type="scientific">Escherichia marmotae</name>
    <dbReference type="NCBI Taxonomy" id="1499973"/>
    <lineage>
        <taxon>Bacteria</taxon>
        <taxon>Pseudomonadati</taxon>
        <taxon>Pseudomonadota</taxon>
        <taxon>Gammaproteobacteria</taxon>
        <taxon>Enterobacterales</taxon>
        <taxon>Enterobacteriaceae</taxon>
        <taxon>Escherichia</taxon>
    </lineage>
</organism>
<dbReference type="RefSeq" id="WP_136766902.1">
    <property type="nucleotide sequence ID" value="NZ_CP056159.1"/>
</dbReference>
<dbReference type="EMBL" id="CP056165">
    <property type="protein sequence ID" value="QLX28198.1"/>
    <property type="molecule type" value="Genomic_DNA"/>
</dbReference>
<dbReference type="AlphaFoldDB" id="A0A7H9K3X3"/>
<accession>A0A7H9K3X3</accession>
<evidence type="ECO:0000313" key="1">
    <source>
        <dbReference type="EMBL" id="QLU99582.1"/>
    </source>
</evidence>
<gene>
    <name evidence="2" type="ORF">HV276_13495</name>
    <name evidence="1" type="ORF">HV284_23180</name>
</gene>
<protein>
    <submittedName>
        <fullName evidence="1">Uncharacterized protein</fullName>
    </submittedName>
</protein>
<proteinExistence type="predicted"/>
<reference evidence="3 4" key="1">
    <citation type="submission" date="2020-06" db="EMBL/GenBank/DDBJ databases">
        <title>REHAB project genomes.</title>
        <authorList>
            <person name="Shaw L.P."/>
        </authorList>
    </citation>
    <scope>NUCLEOTIDE SEQUENCE [LARGE SCALE GENOMIC DNA]</scope>
    <source>
        <strain evidence="2 4">RHBSTW-00777</strain>
        <strain evidence="1 3">RHBSTW-00814</strain>
    </source>
</reference>
<evidence type="ECO:0000313" key="4">
    <source>
        <dbReference type="Proteomes" id="UP000512146"/>
    </source>
</evidence>